<evidence type="ECO:0000313" key="4">
    <source>
        <dbReference type="Proteomes" id="UP001596091"/>
    </source>
</evidence>
<keyword evidence="4" id="KW-1185">Reference proteome</keyword>
<dbReference type="Proteomes" id="UP001596091">
    <property type="component" value="Unassembled WGS sequence"/>
</dbReference>
<reference evidence="4" key="1">
    <citation type="journal article" date="2019" name="Int. J. Syst. Evol. Microbiol.">
        <title>The Global Catalogue of Microorganisms (GCM) 10K type strain sequencing project: providing services to taxonomists for standard genome sequencing and annotation.</title>
        <authorList>
            <consortium name="The Broad Institute Genomics Platform"/>
            <consortium name="The Broad Institute Genome Sequencing Center for Infectious Disease"/>
            <person name="Wu L."/>
            <person name="Ma J."/>
        </authorList>
    </citation>
    <scope>NUCLEOTIDE SEQUENCE [LARGE SCALE GENOMIC DNA]</scope>
    <source>
        <strain evidence="4">JCM 4087</strain>
    </source>
</reference>
<evidence type="ECO:0000313" key="3">
    <source>
        <dbReference type="EMBL" id="MFC5863916.1"/>
    </source>
</evidence>
<sequence>MRALFLLLAAALPIHAQDAPSDQCKEFATVPLPSEAAVAKPSEYPACESYKSYAGIGHPIDYAGARACAWQERAAQLADLQPRNGIAAVFGGSAMLTVLYANGEGVQQNFPLALRMACEAGGAPAEIKIRLDDLQKRQDHPDPKAAKFDFCNDITSGFMMGFCTARSEEIDGQMRSSKFAQLSRSWSQPQQAAFEHMLSLEAEYAEAHARGEIDLSGTARAMFQIDAESSLKDDILAAIQSFEAGKPPHATAITAAQADAELNRAYRKMLQEAEDHKDEYGAIQPEGIRAAERAWLRYRDAWLGFAELRYPAVPREVWLDLLTKDRTLILLGKSCGALEECDGEEQWSPRPLP</sequence>
<organism evidence="3 4">
    <name type="scientific">Acidicapsa dinghuensis</name>
    <dbReference type="NCBI Taxonomy" id="2218256"/>
    <lineage>
        <taxon>Bacteria</taxon>
        <taxon>Pseudomonadati</taxon>
        <taxon>Acidobacteriota</taxon>
        <taxon>Terriglobia</taxon>
        <taxon>Terriglobales</taxon>
        <taxon>Acidobacteriaceae</taxon>
        <taxon>Acidicapsa</taxon>
    </lineage>
</organism>
<evidence type="ECO:0000256" key="1">
    <source>
        <dbReference type="SAM" id="SignalP"/>
    </source>
</evidence>
<proteinExistence type="predicted"/>
<dbReference type="RefSeq" id="WP_263342267.1">
    <property type="nucleotide sequence ID" value="NZ_JAGSYH010000010.1"/>
</dbReference>
<feature type="signal peptide" evidence="1">
    <location>
        <begin position="1"/>
        <end position="16"/>
    </location>
</feature>
<dbReference type="Pfam" id="PF07007">
    <property type="entry name" value="LprI"/>
    <property type="match status" value="1"/>
</dbReference>
<feature type="chain" id="PRO_5046517932" evidence="1">
    <location>
        <begin position="17"/>
        <end position="353"/>
    </location>
</feature>
<evidence type="ECO:0000259" key="2">
    <source>
        <dbReference type="Pfam" id="PF07007"/>
    </source>
</evidence>
<feature type="domain" description="Lysozyme inhibitor LprI-like N-terminal" evidence="2">
    <location>
        <begin position="254"/>
        <end position="303"/>
    </location>
</feature>
<comment type="caution">
    <text evidence="3">The sequence shown here is derived from an EMBL/GenBank/DDBJ whole genome shotgun (WGS) entry which is preliminary data.</text>
</comment>
<accession>A0ABW1EI01</accession>
<dbReference type="Gene3D" id="1.20.1270.180">
    <property type="match status" value="1"/>
</dbReference>
<dbReference type="InterPro" id="IPR009739">
    <property type="entry name" value="LprI-like_N"/>
</dbReference>
<gene>
    <name evidence="3" type="ORF">ACFPT7_16525</name>
</gene>
<protein>
    <submittedName>
        <fullName evidence="3">Lysozyme inhibitor LprI family protein</fullName>
    </submittedName>
</protein>
<keyword evidence="1" id="KW-0732">Signal</keyword>
<dbReference type="EMBL" id="JBHSPH010000007">
    <property type="protein sequence ID" value="MFC5863916.1"/>
    <property type="molecule type" value="Genomic_DNA"/>
</dbReference>
<name>A0ABW1EI01_9BACT</name>